<protein>
    <submittedName>
        <fullName evidence="1">Uncharacterized protein</fullName>
    </submittedName>
</protein>
<dbReference type="PANTHER" id="PTHR31014">
    <property type="entry name" value="MITOCHONDRIAL TRANSLATION SYSTEM COMPONENT PET127-RELATED"/>
    <property type="match status" value="1"/>
</dbReference>
<comment type="caution">
    <text evidence="1">The sequence shown here is derived from an EMBL/GenBank/DDBJ whole genome shotgun (WGS) entry which is preliminary data.</text>
</comment>
<gene>
    <name evidence="1" type="ORF">O0I10_012728</name>
</gene>
<dbReference type="GO" id="GO:0000964">
    <property type="term" value="P:mitochondrial RNA 5'-end processing"/>
    <property type="evidence" value="ECO:0007669"/>
    <property type="project" value="TreeGrafter"/>
</dbReference>
<dbReference type="Proteomes" id="UP001234581">
    <property type="component" value="Unassembled WGS sequence"/>
</dbReference>
<evidence type="ECO:0000313" key="1">
    <source>
        <dbReference type="EMBL" id="KAJ8651716.1"/>
    </source>
</evidence>
<sequence>MMRSAFLKYNFQLRIGNMDGLLVAYHNTQQIFGFQYISREEISTRLFGNTHMGDMVLDRTLQLFHHILDVATKKYPKRTLRLYFYAGSGAPNQKLGIWVEQLPKPGAPPAEDVADEFFATESQTDTVTKYILHIKSTVNDEPVIGDEPVPAVRKPWQWVTRYRLEEIPKSEWESDEVDRIRRKQLTAFNRTASSGFIEHLRRISKYGKK</sequence>
<dbReference type="EMBL" id="JARTCD010000149">
    <property type="protein sequence ID" value="KAJ8651716.1"/>
    <property type="molecule type" value="Genomic_DNA"/>
</dbReference>
<keyword evidence="2" id="KW-1185">Reference proteome</keyword>
<name>A0AAD7USZ0_9FUNG</name>
<accession>A0AAD7USZ0</accession>
<reference evidence="1 2" key="1">
    <citation type="submission" date="2023-03" db="EMBL/GenBank/DDBJ databases">
        <title>Genome sequence of Lichtheimia ornata CBS 291.66.</title>
        <authorList>
            <person name="Mohabir J.T."/>
            <person name="Shea T.P."/>
            <person name="Kurbessoian T."/>
            <person name="Berby B."/>
            <person name="Fontaine J."/>
            <person name="Livny J."/>
            <person name="Gnirke A."/>
            <person name="Stajich J.E."/>
            <person name="Cuomo C.A."/>
        </authorList>
    </citation>
    <scope>NUCLEOTIDE SEQUENCE [LARGE SCALE GENOMIC DNA]</scope>
    <source>
        <strain evidence="1">CBS 291.66</strain>
    </source>
</reference>
<dbReference type="GeneID" id="83220062"/>
<dbReference type="RefSeq" id="XP_058336630.1">
    <property type="nucleotide sequence ID" value="XM_058492616.1"/>
</dbReference>
<proteinExistence type="predicted"/>
<dbReference type="Pfam" id="PF08634">
    <property type="entry name" value="Pet127"/>
    <property type="match status" value="1"/>
</dbReference>
<dbReference type="PANTHER" id="PTHR31014:SF0">
    <property type="entry name" value="MITOCHONDRIAL TRANSLATION SYSTEM COMPONENT PET127-RELATED"/>
    <property type="match status" value="1"/>
</dbReference>
<organism evidence="1 2">
    <name type="scientific">Lichtheimia ornata</name>
    <dbReference type="NCBI Taxonomy" id="688661"/>
    <lineage>
        <taxon>Eukaryota</taxon>
        <taxon>Fungi</taxon>
        <taxon>Fungi incertae sedis</taxon>
        <taxon>Mucoromycota</taxon>
        <taxon>Mucoromycotina</taxon>
        <taxon>Mucoromycetes</taxon>
        <taxon>Mucorales</taxon>
        <taxon>Lichtheimiaceae</taxon>
        <taxon>Lichtheimia</taxon>
    </lineage>
</organism>
<dbReference type="GO" id="GO:0005740">
    <property type="term" value="C:mitochondrial envelope"/>
    <property type="evidence" value="ECO:0007669"/>
    <property type="project" value="TreeGrafter"/>
</dbReference>
<dbReference type="AlphaFoldDB" id="A0AAD7USZ0"/>
<evidence type="ECO:0000313" key="2">
    <source>
        <dbReference type="Proteomes" id="UP001234581"/>
    </source>
</evidence>
<dbReference type="InterPro" id="IPR013943">
    <property type="entry name" value="Pet127"/>
</dbReference>